<keyword evidence="3" id="KW-1185">Reference proteome</keyword>
<dbReference type="AlphaFoldDB" id="A0A3S5A4G6"/>
<organism evidence="2 3">
    <name type="scientific">Protopolystoma xenopodis</name>
    <dbReference type="NCBI Taxonomy" id="117903"/>
    <lineage>
        <taxon>Eukaryota</taxon>
        <taxon>Metazoa</taxon>
        <taxon>Spiralia</taxon>
        <taxon>Lophotrochozoa</taxon>
        <taxon>Platyhelminthes</taxon>
        <taxon>Monogenea</taxon>
        <taxon>Polyopisthocotylea</taxon>
        <taxon>Polystomatidea</taxon>
        <taxon>Polystomatidae</taxon>
        <taxon>Protopolystoma</taxon>
    </lineage>
</organism>
<evidence type="ECO:0000256" key="1">
    <source>
        <dbReference type="SAM" id="MobiDB-lite"/>
    </source>
</evidence>
<reference evidence="2" key="1">
    <citation type="submission" date="2018-11" db="EMBL/GenBank/DDBJ databases">
        <authorList>
            <consortium name="Pathogen Informatics"/>
        </authorList>
    </citation>
    <scope>NUCLEOTIDE SEQUENCE</scope>
</reference>
<accession>A0A3S5A4G6</accession>
<evidence type="ECO:0000313" key="3">
    <source>
        <dbReference type="Proteomes" id="UP000784294"/>
    </source>
</evidence>
<sequence>MIFGGLTVGRIICQRLTPVALSEIDYFEKLKSRVIECHRNPEFRVRIAAGDLMGIMCSKTGEHLFRYFLPSVKKGISENLERSSECQIGPPSDLPKEIKEKISILHDTAGWKHLETWMKCLQSLIAGLGPERFKQIQDPELLDIIFKAVAHTNRFVRETGYDLLQIHTENLGYHGSNKNCVSKGESDFIRISKQISAGLSDNWSQVRMAASRAARMFFSVPPPSGFSFTDVYPILLPPICLNRYYIAEGVRLYSQETWKLVTNGKGKQLLESCLEQALNFYILQSDADNHAVREAACASIAEAGCKLNRELLRPHISCLLEALIVCFGDDSWPVRDAACVASGNLVAAFVRDVRTLLDLEGHADLFMIHFLHNLSDSIPSVRLGAAQAIAQIISSTLKEDEESDADVESKAANQLLRQRYLDFVSTSLEKVSEQPAESHGAASERLDGIGPGSSPGLRRVTVDPHDSRHTDQVMYSCGSLAPKLHKAGNMVRFTGLVEDGIDHRRQNLVCFTRSRSPGACYDEGAKPTSHLKNTGRTLKSYHLDHSIYRTHHGLPANFRLRAGTSEQNAN</sequence>
<dbReference type="InterPro" id="IPR016024">
    <property type="entry name" value="ARM-type_fold"/>
</dbReference>
<protein>
    <submittedName>
        <fullName evidence="2">Uncharacterized protein</fullName>
    </submittedName>
</protein>
<dbReference type="Proteomes" id="UP000784294">
    <property type="component" value="Unassembled WGS sequence"/>
</dbReference>
<dbReference type="Gene3D" id="1.25.10.10">
    <property type="entry name" value="Leucine-rich Repeat Variant"/>
    <property type="match status" value="2"/>
</dbReference>
<gene>
    <name evidence="2" type="ORF">PXEA_LOCUS5130</name>
</gene>
<evidence type="ECO:0000313" key="2">
    <source>
        <dbReference type="EMBL" id="VEL11690.1"/>
    </source>
</evidence>
<dbReference type="SUPFAM" id="SSF48371">
    <property type="entry name" value="ARM repeat"/>
    <property type="match status" value="1"/>
</dbReference>
<feature type="region of interest" description="Disordered" evidence="1">
    <location>
        <begin position="431"/>
        <end position="468"/>
    </location>
</feature>
<comment type="caution">
    <text evidence="2">The sequence shown here is derived from an EMBL/GenBank/DDBJ whole genome shotgun (WGS) entry which is preliminary data.</text>
</comment>
<proteinExistence type="predicted"/>
<dbReference type="EMBL" id="CAAALY010012537">
    <property type="protein sequence ID" value="VEL11690.1"/>
    <property type="molecule type" value="Genomic_DNA"/>
</dbReference>
<name>A0A3S5A4G6_9PLAT</name>
<dbReference type="OrthoDB" id="414039at2759"/>
<dbReference type="InterPro" id="IPR011989">
    <property type="entry name" value="ARM-like"/>
</dbReference>